<sequence length="114" mass="11931">MSYQRLAAAVVLLCAVLLAGCDTEEELLKQRLEMLKAEEASLQELKTTLASSATPLEGPGKASVFLSDDLINGVLKGADGVVVPVPGVNGATITVKSIRTQFRMGLTCPVSSVQ</sequence>
<keyword evidence="1" id="KW-0732">Signal</keyword>
<evidence type="ECO:0000313" key="3">
    <source>
        <dbReference type="Proteomes" id="UP000503162"/>
    </source>
</evidence>
<keyword evidence="3" id="KW-1185">Reference proteome</keyword>
<proteinExistence type="predicted"/>
<dbReference type="RefSeq" id="WP_166227327.1">
    <property type="nucleotide sequence ID" value="NZ_CP049989.1"/>
</dbReference>
<feature type="chain" id="PRO_5026276672" evidence="1">
    <location>
        <begin position="20"/>
        <end position="114"/>
    </location>
</feature>
<organism evidence="2 3">
    <name type="scientific">Hydrogenophaga crocea</name>
    <dbReference type="NCBI Taxonomy" id="2716225"/>
    <lineage>
        <taxon>Bacteria</taxon>
        <taxon>Pseudomonadati</taxon>
        <taxon>Pseudomonadota</taxon>
        <taxon>Betaproteobacteria</taxon>
        <taxon>Burkholderiales</taxon>
        <taxon>Comamonadaceae</taxon>
        <taxon>Hydrogenophaga</taxon>
    </lineage>
</organism>
<dbReference type="KEGG" id="hcz:G9Q37_11495"/>
<gene>
    <name evidence="2" type="ORF">G9Q37_11495</name>
</gene>
<protein>
    <submittedName>
        <fullName evidence="2">Uncharacterized protein</fullName>
    </submittedName>
</protein>
<dbReference type="PROSITE" id="PS51257">
    <property type="entry name" value="PROKAR_LIPOPROTEIN"/>
    <property type="match status" value="1"/>
</dbReference>
<dbReference type="EMBL" id="CP049989">
    <property type="protein sequence ID" value="QIM52725.1"/>
    <property type="molecule type" value="Genomic_DNA"/>
</dbReference>
<accession>A0A6G8II62</accession>
<name>A0A6G8II62_9BURK</name>
<evidence type="ECO:0000313" key="2">
    <source>
        <dbReference type="EMBL" id="QIM52725.1"/>
    </source>
</evidence>
<evidence type="ECO:0000256" key="1">
    <source>
        <dbReference type="SAM" id="SignalP"/>
    </source>
</evidence>
<feature type="signal peptide" evidence="1">
    <location>
        <begin position="1"/>
        <end position="19"/>
    </location>
</feature>
<dbReference type="Proteomes" id="UP000503162">
    <property type="component" value="Chromosome"/>
</dbReference>
<dbReference type="AlphaFoldDB" id="A0A6G8II62"/>
<reference evidence="2 3" key="1">
    <citation type="submission" date="2020-03" db="EMBL/GenBank/DDBJ databases">
        <title>Hydrogenophaga sp. nov. isolated from cyanobacterial mat.</title>
        <authorList>
            <person name="Thorat V."/>
            <person name="Kirdat K."/>
            <person name="Tiwarekar B."/>
            <person name="Costa E.D."/>
            <person name="Yadav A."/>
        </authorList>
    </citation>
    <scope>NUCLEOTIDE SEQUENCE [LARGE SCALE GENOMIC DNA]</scope>
    <source>
        <strain evidence="2 3">BA0156</strain>
    </source>
</reference>